<evidence type="ECO:0000259" key="3">
    <source>
        <dbReference type="Pfam" id="PF00205"/>
    </source>
</evidence>
<dbReference type="Pfam" id="PF02776">
    <property type="entry name" value="TPP_enzyme_N"/>
    <property type="match status" value="2"/>
</dbReference>
<dbReference type="GO" id="GO:0000287">
    <property type="term" value="F:magnesium ion binding"/>
    <property type="evidence" value="ECO:0007669"/>
    <property type="project" value="InterPro"/>
</dbReference>
<proteinExistence type="inferred from homology"/>
<dbReference type="CDD" id="cd00568">
    <property type="entry name" value="TPP_enzymes"/>
    <property type="match status" value="1"/>
</dbReference>
<dbReference type="Pfam" id="PF02775">
    <property type="entry name" value="TPP_enzyme_C"/>
    <property type="match status" value="2"/>
</dbReference>
<organism evidence="6 7">
    <name type="scientific">Actinocrinis puniceicyclus</name>
    <dbReference type="NCBI Taxonomy" id="977794"/>
    <lineage>
        <taxon>Bacteria</taxon>
        <taxon>Bacillati</taxon>
        <taxon>Actinomycetota</taxon>
        <taxon>Actinomycetes</taxon>
        <taxon>Catenulisporales</taxon>
        <taxon>Actinospicaceae</taxon>
        <taxon>Actinocrinis</taxon>
    </lineage>
</organism>
<dbReference type="InterPro" id="IPR012000">
    <property type="entry name" value="Thiamin_PyroP_enz_cen_dom"/>
</dbReference>
<evidence type="ECO:0000313" key="6">
    <source>
        <dbReference type="EMBL" id="MBS2964394.1"/>
    </source>
</evidence>
<evidence type="ECO:0000259" key="5">
    <source>
        <dbReference type="Pfam" id="PF02776"/>
    </source>
</evidence>
<evidence type="ECO:0000313" key="7">
    <source>
        <dbReference type="Proteomes" id="UP000677913"/>
    </source>
</evidence>
<dbReference type="InterPro" id="IPR029061">
    <property type="entry name" value="THDP-binding"/>
</dbReference>
<dbReference type="InterPro" id="IPR029035">
    <property type="entry name" value="DHS-like_NAD/FAD-binding_dom"/>
</dbReference>
<keyword evidence="7" id="KW-1185">Reference proteome</keyword>
<dbReference type="RefSeq" id="WP_211468760.1">
    <property type="nucleotide sequence ID" value="NZ_JAGSXH010000049.1"/>
</dbReference>
<dbReference type="Proteomes" id="UP000677913">
    <property type="component" value="Unassembled WGS sequence"/>
</dbReference>
<feature type="domain" description="Thiamine pyrophosphate enzyme N-terminal TPP-binding" evidence="5">
    <location>
        <begin position="39"/>
        <end position="135"/>
    </location>
</feature>
<gene>
    <name evidence="6" type="ORF">KGA66_15155</name>
</gene>
<feature type="domain" description="Thiamine pyrophosphate enzyme N-terminal TPP-binding" evidence="5">
    <location>
        <begin position="537"/>
        <end position="639"/>
    </location>
</feature>
<evidence type="ECO:0000259" key="4">
    <source>
        <dbReference type="Pfam" id="PF02775"/>
    </source>
</evidence>
<protein>
    <submittedName>
        <fullName evidence="6">Thiamine pyrophosphate-binding protein</fullName>
    </submittedName>
</protein>
<feature type="domain" description="Thiamine pyrophosphate enzyme central" evidence="3">
    <location>
        <begin position="720"/>
        <end position="846"/>
    </location>
</feature>
<dbReference type="GO" id="GO:0003824">
    <property type="term" value="F:catalytic activity"/>
    <property type="evidence" value="ECO:0007669"/>
    <property type="project" value="InterPro"/>
</dbReference>
<evidence type="ECO:0000256" key="2">
    <source>
        <dbReference type="ARBA" id="ARBA00023052"/>
    </source>
</evidence>
<dbReference type="PANTHER" id="PTHR42981:SF2">
    <property type="entry name" value="PYRUVATE DEHYDROGENASE [UBIQUINONE]"/>
    <property type="match status" value="1"/>
</dbReference>
<dbReference type="SUPFAM" id="SSF52518">
    <property type="entry name" value="Thiamin diphosphate-binding fold (THDP-binding)"/>
    <property type="match status" value="4"/>
</dbReference>
<feature type="domain" description="Thiamine pyrophosphate enzyme TPP-binding" evidence="4">
    <location>
        <begin position="919"/>
        <end position="1064"/>
    </location>
</feature>
<name>A0A8J7WQR5_9ACTN</name>
<dbReference type="EMBL" id="JAGSXH010000049">
    <property type="protein sequence ID" value="MBS2964394.1"/>
    <property type="molecule type" value="Genomic_DNA"/>
</dbReference>
<dbReference type="GO" id="GO:0030976">
    <property type="term" value="F:thiamine pyrophosphate binding"/>
    <property type="evidence" value="ECO:0007669"/>
    <property type="project" value="InterPro"/>
</dbReference>
<keyword evidence="2" id="KW-0786">Thiamine pyrophosphate</keyword>
<comment type="similarity">
    <text evidence="1">Belongs to the TPP enzyme family.</text>
</comment>
<dbReference type="InterPro" id="IPR011766">
    <property type="entry name" value="TPP_enzyme_TPP-bd"/>
</dbReference>
<feature type="domain" description="Thiamine pyrophosphate enzyme TPP-binding" evidence="4">
    <location>
        <begin position="397"/>
        <end position="460"/>
    </location>
</feature>
<comment type="caution">
    <text evidence="6">The sequence shown here is derived from an EMBL/GenBank/DDBJ whole genome shotgun (WGS) entry which is preliminary data.</text>
</comment>
<dbReference type="AlphaFoldDB" id="A0A8J7WQR5"/>
<dbReference type="Gene3D" id="3.40.50.970">
    <property type="match status" value="4"/>
</dbReference>
<dbReference type="InterPro" id="IPR047211">
    <property type="entry name" value="POXB-like"/>
</dbReference>
<sequence length="1112" mass="115680">MQANASLGAELRGSARVCDLLVDLYAQAAEADAQQPVPVFGMPAESINPIVDALRKRADLRLIGVRHEGSGSLAASAYAKLTGRIGMCMGTAGPGATHLLSGAYDARADRAPLLIAAGQVHVPALGTEAFQEIDSRRLFDDATLSSRLVLDADAAAIIGAAHARALHRRGPVHLDLPGDVLARARRGQPAAFTPHAAMTTPVLDKSLLRPAAALLSAGPAVILVGDCGAGLSEAFDALAARLGAPILLLPEGMGHLREPGEQPAFRVTGPLWEAARDLLRTAVVVAVGPLTAAMRTLMAGRPAVQIGPWFDVAEPPCAGTLRLLGHELEYLDLLAKTAEPAAQNPLLRRAQESLVEPEDPAQRAFWERLDASLPHDAVISCQPGALLDAVFRHLPLRERRVTSSFGYSARGYAVPGAIGAAFACPGRASVALTEPDGFAESMAELLTIRRYRLPVTAVCVEGATARGNGASIDFADFAAACDLPARRVGAAEDIAAITAGAAGVLCVQAGAPSRETVTARGADGSARQADARPDSFAARLVELIEAAGVTRAFRAADALTEPVAERWSAHERRVLTTTMTAESAAMMASATAKWTNAPTLCLVASGHDLVLQLNGLFDAAYDHAPVAVLTVARGEREAGLVDSGRLLAAAAAVSVRVTPNAASLAAARDALALCLQRRTVVHLEVDAADLGTPVEPPALTEAVLPAVAAVPALVPGTASIAQAAGALLAARRCAVLAGRGAGGAAEQISQLCEKLAAPIVTTMPGRGLVPDDHPAMAGAIGSSGHRSALRTLEGCDTLLILGVSNRGQAFDLPSGCKIIRVDTDPVAVSAGVDVGLCGSVRDTVELLLAGVCAAEHGSKAEARASREKFRAARREEFARFRQRPPKQPRGQRPIPPSAIARTLGVLSDQMDRRPVVTVDVGLVTLWLYRFLTGRQNFVWTSSFATMGFAMPAALAVSAVGTNGRPVVAAVGDGGIAITMAELASAAPAELPVTIVVFNNGKLGAIKYEQEIMGWPEYGSALVNGDLAAYARACGVHGVRITRYEELEPALRSALERSGPTLLDVVCDPHELPSPPKSHGTFRQSVAFSLALAREGRRRLRGASSEDPPPQLS</sequence>
<evidence type="ECO:0000256" key="1">
    <source>
        <dbReference type="ARBA" id="ARBA00007812"/>
    </source>
</evidence>
<dbReference type="Pfam" id="PF00205">
    <property type="entry name" value="TPP_enzyme_M"/>
    <property type="match status" value="1"/>
</dbReference>
<dbReference type="PANTHER" id="PTHR42981">
    <property type="entry name" value="PYRUVATE DEHYDROGENASE [UBIQUINONE]"/>
    <property type="match status" value="1"/>
</dbReference>
<reference evidence="6" key="1">
    <citation type="submission" date="2021-04" db="EMBL/GenBank/DDBJ databases">
        <title>Genome based classification of Actinospica acidithermotolerans sp. nov., an actinobacterium isolated from an Indonesian hot spring.</title>
        <authorList>
            <person name="Kusuma A.B."/>
            <person name="Putra K.E."/>
            <person name="Nafisah S."/>
            <person name="Loh J."/>
            <person name="Nouioui I."/>
            <person name="Goodfellow M."/>
        </authorList>
    </citation>
    <scope>NUCLEOTIDE SEQUENCE</scope>
    <source>
        <strain evidence="6">DSM 45618</strain>
    </source>
</reference>
<dbReference type="SUPFAM" id="SSF52467">
    <property type="entry name" value="DHS-like NAD/FAD-binding domain"/>
    <property type="match status" value="2"/>
</dbReference>
<dbReference type="Gene3D" id="3.40.50.1220">
    <property type="entry name" value="TPP-binding domain"/>
    <property type="match status" value="2"/>
</dbReference>
<dbReference type="InterPro" id="IPR012001">
    <property type="entry name" value="Thiamin_PyroP_enz_TPP-bd_dom"/>
</dbReference>
<accession>A0A8J7WQR5</accession>